<feature type="domain" description="Sacsin/Nov" evidence="3">
    <location>
        <begin position="266"/>
        <end position="328"/>
    </location>
</feature>
<protein>
    <submittedName>
        <fullName evidence="4">Wu:fj29h11</fullName>
    </submittedName>
</protein>
<feature type="region of interest" description="Disordered" evidence="1">
    <location>
        <begin position="1524"/>
        <end position="1620"/>
    </location>
</feature>
<dbReference type="Pfam" id="PF25794">
    <property type="entry name" value="SACS"/>
    <property type="match status" value="1"/>
</dbReference>
<dbReference type="SUPFAM" id="SSF55874">
    <property type="entry name" value="ATPase domain of HSP90 chaperone/DNA topoisomerase II/histidine kinase"/>
    <property type="match status" value="1"/>
</dbReference>
<organism evidence="4 5">
    <name type="scientific">Salmo trutta</name>
    <name type="common">Brown trout</name>
    <dbReference type="NCBI Taxonomy" id="8032"/>
    <lineage>
        <taxon>Eukaryota</taxon>
        <taxon>Metazoa</taxon>
        <taxon>Chordata</taxon>
        <taxon>Craniata</taxon>
        <taxon>Vertebrata</taxon>
        <taxon>Euteleostomi</taxon>
        <taxon>Actinopterygii</taxon>
        <taxon>Neopterygii</taxon>
        <taxon>Teleostei</taxon>
        <taxon>Protacanthopterygii</taxon>
        <taxon>Salmoniformes</taxon>
        <taxon>Salmonidae</taxon>
        <taxon>Salmoninae</taxon>
        <taxon>Salmo</taxon>
    </lineage>
</organism>
<evidence type="ECO:0000259" key="2">
    <source>
        <dbReference type="Pfam" id="PF13020"/>
    </source>
</evidence>
<dbReference type="InterPro" id="IPR024975">
    <property type="entry name" value="NOV_C"/>
</dbReference>
<reference evidence="4" key="2">
    <citation type="submission" date="2025-09" db="UniProtKB">
        <authorList>
            <consortium name="Ensembl"/>
        </authorList>
    </citation>
    <scope>IDENTIFICATION</scope>
</reference>
<reference evidence="4" key="1">
    <citation type="submission" date="2025-08" db="UniProtKB">
        <authorList>
            <consortium name="Ensembl"/>
        </authorList>
    </citation>
    <scope>IDENTIFICATION</scope>
</reference>
<dbReference type="PANTHER" id="PTHR32387:SF0">
    <property type="entry name" value="PROTEIN NO VEIN"/>
    <property type="match status" value="1"/>
</dbReference>
<dbReference type="InterPro" id="IPR052957">
    <property type="entry name" value="Auxin_embryo_med"/>
</dbReference>
<dbReference type="GeneTree" id="ENSGT00940000169412"/>
<dbReference type="InterPro" id="IPR058210">
    <property type="entry name" value="SACS/Nov_dom"/>
</dbReference>
<evidence type="ECO:0000259" key="3">
    <source>
        <dbReference type="Pfam" id="PF25794"/>
    </source>
</evidence>
<evidence type="ECO:0000313" key="5">
    <source>
        <dbReference type="Proteomes" id="UP000472277"/>
    </source>
</evidence>
<dbReference type="Ensembl" id="ENSSTUT00000042881.1">
    <property type="protein sequence ID" value="ENSSTUP00000041042.1"/>
    <property type="gene ID" value="ENSSTUG00000017254.1"/>
</dbReference>
<dbReference type="Pfam" id="PF13020">
    <property type="entry name" value="NOV_C"/>
    <property type="match status" value="1"/>
</dbReference>
<dbReference type="PANTHER" id="PTHR32387">
    <property type="entry name" value="WU:FJ29H11"/>
    <property type="match status" value="1"/>
</dbReference>
<evidence type="ECO:0000313" key="4">
    <source>
        <dbReference type="Ensembl" id="ENSSTUP00000041042.1"/>
    </source>
</evidence>
<feature type="compositionally biased region" description="Basic and acidic residues" evidence="1">
    <location>
        <begin position="1588"/>
        <end position="1602"/>
    </location>
</feature>
<keyword evidence="5" id="KW-1185">Reference proteome</keyword>
<dbReference type="Gene3D" id="3.30.565.10">
    <property type="entry name" value="Histidine kinase-like ATPase, C-terminal domain"/>
    <property type="match status" value="1"/>
</dbReference>
<proteinExistence type="predicted"/>
<dbReference type="NCBIfam" id="NF047352">
    <property type="entry name" value="P_loop_sacsin"/>
    <property type="match status" value="1"/>
</dbReference>
<accession>A0A673Z257</accession>
<dbReference type="Proteomes" id="UP000472277">
    <property type="component" value="Chromosome 10"/>
</dbReference>
<sequence>MVQRQRDLSLGVGLSHVLYEAALLPRDTSVGEAQQMVGILGEVSQTQALSCLLSCPLLEELGQWSQWELVFRPRHGPLKDFIDRNAASTDLSALEVSPGVLLRVTTCTGDKLFSQAAMTLDPVGTAGHLVSMVVADGTANAPTALLANHMESSLAAAVAKEAMSGKKFCNQFGPTGEITIKTLPWSHNAVCYRKSEFGIGVELNEEGQRLMTVHQERLGRSLDRLSTELYSKDTHFVLELIQNADDNSYPTEGGPIPALAFVVEKDCVTVLNNETGFQEKNIRAICDVGRSTKGKHKYGYIGQKGIGFKSVFKVTDCPEIHSNGFHLCFNKTSGPMGYILPHWVDDERPLNTHLNVFLTDFWTTKICLPLRSECYQTRNLFHDVHPSLLLFLHRLRSITIYNQKRMVTMTRRDLSHSVLEVEHTEGTERWLVVKHTLHPTKIKDEVESTELALAFQLGDDLTGSDIRAPPQKQPVFAFLPLRSFGFRFIIQGDFDIPSSREDVDRDSSWNQWLRSEIPQLFLRAMDVFSHHPEFSGLKGLCNFLQFVPLPDEVLDFFKPVAGQIIQLLKGKAFLPTLNTDGSVVYKLPSQVAVCQDPVIRDVIGGEELNRHLSLSYLHPGLLPAPPLSLLTHLGVRHLRGSDVTTVTTAMAKELLQEDGVNSDSGLRRLARLLVCNFRALEQGYGETDSILTTLRDLPIIPLADGRMVALSGEGVFFPMTETKNHSNTGNMYLGKETKLETALYRDVCVVHPSLLSCVEPLESQQIRELLRRLGVHELEPQQLLENHIYPALKNNTWKSKPVEAVVSYLVFIKQHSSPQEYTHPDTVVPVLTTRGLLCPADHKVHFSTHYGNMDLPNKLPGVDWVLLSGCYVETDGDVEGWRDLFIRLGVRERLILRKERRTLTSKELASSPWAVESELWPCRAGRAGGPEEGCVLEDYPSEELLSLVTAQLPAPVLMEQRQALLELLETNWDTGDRYSQYLTAQVIDSEGRLIKSTKSSFFHFLSCLPWVPAYCLQPGAEGGRKAEYLCPNSVYLYSPEVHNLLGTHVSYIDMTPSEFTRTLGMKNSVNVEELIGYLKKWCVKTCSASGPEGQEKQEEEGSEFSSTVQHVHSVYSFLHKNCSQTSLKELFQHTPAVFIEYNRNGDWCSGRFYHLKEVCWSDPTEMFVRYRGLTRGADSTVQEPRVLAPFYSKLDDMADLFKRLLNVERTPSMLKYVVLLELVCNSCPLPTVDVLRDVSKLYARLADKCKTPGQGEQEHNRILNPIYCSTLKGMLLDKRVFPTKDNSWVTLAHKPMIPDSKELEKIFKVHKQVCLLNLPPSEKSAGWFSEEDRSLFLVICGVRFLSQCVSTEAQTENYRPCPSMQRLVRSVVPYIQRFLYHHEDLQELYWELKKNNIRQTIRQLTYGQVGLLYTRYLLSVSDEEDPLVEMENVICLLKDNKELYIQKDHLSARLDICRELVKLFSFESSHRKELVHFVSGLMTSLPDNAALKRFLQKECPGELPSEEEAWEVPQPVLPVQPIPVASPVVSTPEDESRPGQEDGEQTLMCWPPRASLSNTAASRTAGPVEAVLKMWPPPAEPTDSPSHGPRERDPEREMDAGREGVQSQSPRDGTAEHHPSHLRTIGQTLFVLIMVVFQGASQRPPLALDSPVWAKPQHPQALLEDLQLECQRPSTVLFSDDQGDTVAIGEWGEKLVFSFLCHWRDSQAPGGPSLVTWYNQCGESVVREVFVEVKSTVKKDRAFIHLSANELDFALKERERYHVFRVYNAGDSEKVRLCRIQNLAQHLHAKDLQLFLFV</sequence>
<feature type="domain" description="Protein NO VEIN C-terminal" evidence="2">
    <location>
        <begin position="1727"/>
        <end position="1776"/>
    </location>
</feature>
<dbReference type="InterPro" id="IPR036890">
    <property type="entry name" value="HATPase_C_sf"/>
</dbReference>
<evidence type="ECO:0000256" key="1">
    <source>
        <dbReference type="SAM" id="MobiDB-lite"/>
    </source>
</evidence>
<gene>
    <name evidence="4" type="primary">wu:fj29h11</name>
</gene>
<name>A0A673Z257_SALTR</name>